<name>A0AAV5KEC7_9ROSI</name>
<comment type="caution">
    <text evidence="2">The sequence shown here is derived from an EMBL/GenBank/DDBJ whole genome shotgun (WGS) entry which is preliminary data.</text>
</comment>
<feature type="compositionally biased region" description="Basic and acidic residues" evidence="1">
    <location>
        <begin position="227"/>
        <end position="242"/>
    </location>
</feature>
<dbReference type="Proteomes" id="UP001054252">
    <property type="component" value="Unassembled WGS sequence"/>
</dbReference>
<organism evidence="2 3">
    <name type="scientific">Rubroshorea leprosula</name>
    <dbReference type="NCBI Taxonomy" id="152421"/>
    <lineage>
        <taxon>Eukaryota</taxon>
        <taxon>Viridiplantae</taxon>
        <taxon>Streptophyta</taxon>
        <taxon>Embryophyta</taxon>
        <taxon>Tracheophyta</taxon>
        <taxon>Spermatophyta</taxon>
        <taxon>Magnoliopsida</taxon>
        <taxon>eudicotyledons</taxon>
        <taxon>Gunneridae</taxon>
        <taxon>Pentapetalae</taxon>
        <taxon>rosids</taxon>
        <taxon>malvids</taxon>
        <taxon>Malvales</taxon>
        <taxon>Dipterocarpaceae</taxon>
        <taxon>Rubroshorea</taxon>
    </lineage>
</organism>
<feature type="region of interest" description="Disordered" evidence="1">
    <location>
        <begin position="223"/>
        <end position="255"/>
    </location>
</feature>
<dbReference type="Pfam" id="PF07816">
    <property type="entry name" value="DUF1645"/>
    <property type="match status" value="1"/>
</dbReference>
<protein>
    <submittedName>
        <fullName evidence="2">Uncharacterized protein</fullName>
    </submittedName>
</protein>
<dbReference type="AlphaFoldDB" id="A0AAV5KEC7"/>
<feature type="compositionally biased region" description="Acidic residues" evidence="1">
    <location>
        <begin position="60"/>
        <end position="88"/>
    </location>
</feature>
<evidence type="ECO:0000256" key="1">
    <source>
        <dbReference type="SAM" id="MobiDB-lite"/>
    </source>
</evidence>
<keyword evidence="3" id="KW-1185">Reference proteome</keyword>
<dbReference type="PANTHER" id="PTHR33095">
    <property type="entry name" value="OS07G0619500 PROTEIN"/>
    <property type="match status" value="1"/>
</dbReference>
<accession>A0AAV5KEC7</accession>
<feature type="region of interest" description="Disordered" evidence="1">
    <location>
        <begin position="44"/>
        <end position="94"/>
    </location>
</feature>
<feature type="compositionally biased region" description="Basic and acidic residues" evidence="1">
    <location>
        <begin position="44"/>
        <end position="59"/>
    </location>
</feature>
<dbReference type="EMBL" id="BPVZ01000061">
    <property type="protein sequence ID" value="GKV22879.1"/>
    <property type="molecule type" value="Genomic_DNA"/>
</dbReference>
<gene>
    <name evidence="2" type="ORF">SLEP1_g32696</name>
</gene>
<evidence type="ECO:0000313" key="3">
    <source>
        <dbReference type="Proteomes" id="UP001054252"/>
    </source>
</evidence>
<reference evidence="2 3" key="1">
    <citation type="journal article" date="2021" name="Commun. Biol.">
        <title>The genome of Shorea leprosula (Dipterocarpaceae) highlights the ecological relevance of drought in aseasonal tropical rainforests.</title>
        <authorList>
            <person name="Ng K.K.S."/>
            <person name="Kobayashi M.J."/>
            <person name="Fawcett J.A."/>
            <person name="Hatakeyama M."/>
            <person name="Paape T."/>
            <person name="Ng C.H."/>
            <person name="Ang C.C."/>
            <person name="Tnah L.H."/>
            <person name="Lee C.T."/>
            <person name="Nishiyama T."/>
            <person name="Sese J."/>
            <person name="O'Brien M.J."/>
            <person name="Copetti D."/>
            <person name="Mohd Noor M.I."/>
            <person name="Ong R.C."/>
            <person name="Putra M."/>
            <person name="Sireger I.Z."/>
            <person name="Indrioko S."/>
            <person name="Kosugi Y."/>
            <person name="Izuno A."/>
            <person name="Isagi Y."/>
            <person name="Lee S.L."/>
            <person name="Shimizu K.K."/>
        </authorList>
    </citation>
    <scope>NUCLEOTIDE SEQUENCE [LARGE SCALE GENOMIC DNA]</scope>
    <source>
        <strain evidence="2">214</strain>
    </source>
</reference>
<sequence length="299" mass="33406">MQVGSALSLSPSFSSNRCSGDGFAEISGKFCYDFVSKMKLEEESLENQLEKEQELSKEQELEEREDEGEEEEEGEEEGEEEEEEEEDFSFVCLNPEGSPVSADDAFLNGQIRPVFPLFNQDLLFADAAAADGVSPSKSVDGTVPLRPPLRKLFVEGHDSTTSSSEPDGPYCEWKGKTVEDASPVSCKKSNSTGFSKLWRFRDFVHRSNSDGKDAFFFLNHSPPTKTTVEKNEKPKANPEKEKPKKVKGSKAAASAAEKHYVKGKAIREVEKRKSYLPYRQDLVGFFTNVNGFSRNVHPF</sequence>
<dbReference type="InterPro" id="IPR012442">
    <property type="entry name" value="DUF1645_plant"/>
</dbReference>
<proteinExistence type="predicted"/>
<evidence type="ECO:0000313" key="2">
    <source>
        <dbReference type="EMBL" id="GKV22879.1"/>
    </source>
</evidence>
<dbReference type="PANTHER" id="PTHR33095:SF114">
    <property type="entry name" value="DUF1645 FAMILY PROTEIN"/>
    <property type="match status" value="1"/>
</dbReference>